<proteinExistence type="predicted"/>
<dbReference type="InterPro" id="IPR043917">
    <property type="entry name" value="DUF5753"/>
</dbReference>
<dbReference type="SUPFAM" id="SSF47413">
    <property type="entry name" value="lambda repressor-like DNA-binding domains"/>
    <property type="match status" value="1"/>
</dbReference>
<evidence type="ECO:0000259" key="1">
    <source>
        <dbReference type="PROSITE" id="PS50943"/>
    </source>
</evidence>
<dbReference type="GO" id="GO:0003677">
    <property type="term" value="F:DNA binding"/>
    <property type="evidence" value="ECO:0007669"/>
    <property type="project" value="InterPro"/>
</dbReference>
<gene>
    <name evidence="2" type="ORF">G4H13_22315</name>
</gene>
<dbReference type="Proteomes" id="UP000476310">
    <property type="component" value="Unassembled WGS sequence"/>
</dbReference>
<dbReference type="EMBL" id="JAAIKT010000027">
    <property type="protein sequence ID" value="NEW73034.1"/>
    <property type="molecule type" value="Genomic_DNA"/>
</dbReference>
<sequence>MGLRANPTYRQRRFGAEVRKLRERAGLTVGDSAAVMGMQQSHISNVESGRTGLSPERVRALAQAGGSEDSTYVDALVAMGQASGKGWWSAYRDKVPASRMDAAELEAGADAMLCYEPMFVPGLLQTREYSAAIHQAGYVPASREENDSSVEFRLERQKVLVGERPPQLHAVVHEAALHTTFNHRDIMRAQLLRLIELSRLRNVTVQILPFDGPVPFGTSFTLIRPSVAELSTVIVPHIEQSLYLGDNAAIARYNEVFATMCEVALPPVDATVSPEAHGVKDSLGLIQRLLYPLL</sequence>
<organism evidence="2 3">
    <name type="scientific">Streptomyces rhizosphaericus</name>
    <dbReference type="NCBI Taxonomy" id="114699"/>
    <lineage>
        <taxon>Bacteria</taxon>
        <taxon>Bacillati</taxon>
        <taxon>Actinomycetota</taxon>
        <taxon>Actinomycetes</taxon>
        <taxon>Kitasatosporales</taxon>
        <taxon>Streptomycetaceae</taxon>
        <taxon>Streptomyces</taxon>
        <taxon>Streptomyces violaceusniger group</taxon>
    </lineage>
</organism>
<dbReference type="AlphaFoldDB" id="A0A6G4AJQ9"/>
<dbReference type="InterPro" id="IPR001387">
    <property type="entry name" value="Cro/C1-type_HTH"/>
</dbReference>
<dbReference type="RefSeq" id="WP_164429871.1">
    <property type="nucleotide sequence ID" value="NZ_JAAIKT010000027.1"/>
</dbReference>
<dbReference type="CDD" id="cd00093">
    <property type="entry name" value="HTH_XRE"/>
    <property type="match status" value="1"/>
</dbReference>
<comment type="caution">
    <text evidence="2">The sequence shown here is derived from an EMBL/GenBank/DDBJ whole genome shotgun (WGS) entry which is preliminary data.</text>
</comment>
<dbReference type="Gene3D" id="1.10.260.40">
    <property type="entry name" value="lambda repressor-like DNA-binding domains"/>
    <property type="match status" value="1"/>
</dbReference>
<accession>A0A6G4AJQ9</accession>
<dbReference type="Pfam" id="PF19054">
    <property type="entry name" value="DUF5753"/>
    <property type="match status" value="1"/>
</dbReference>
<keyword evidence="3" id="KW-1185">Reference proteome</keyword>
<dbReference type="Pfam" id="PF13560">
    <property type="entry name" value="HTH_31"/>
    <property type="match status" value="1"/>
</dbReference>
<dbReference type="InterPro" id="IPR010982">
    <property type="entry name" value="Lambda_DNA-bd_dom_sf"/>
</dbReference>
<dbReference type="PROSITE" id="PS50943">
    <property type="entry name" value="HTH_CROC1"/>
    <property type="match status" value="1"/>
</dbReference>
<evidence type="ECO:0000313" key="2">
    <source>
        <dbReference type="EMBL" id="NEW73034.1"/>
    </source>
</evidence>
<feature type="domain" description="HTH cro/C1-type" evidence="1">
    <location>
        <begin position="18"/>
        <end position="73"/>
    </location>
</feature>
<dbReference type="SMART" id="SM00530">
    <property type="entry name" value="HTH_XRE"/>
    <property type="match status" value="1"/>
</dbReference>
<reference evidence="2" key="1">
    <citation type="submission" date="2020-02" db="EMBL/GenBank/DDBJ databases">
        <title>A new Streptomyces sp. for controlling soil-borne diseases.</title>
        <authorList>
            <person name="Li X."/>
            <person name="Tian Y."/>
            <person name="Gao K."/>
        </authorList>
    </citation>
    <scope>NUCLEOTIDE SEQUENCE [LARGE SCALE GENOMIC DNA]</scope>
    <source>
        <strain evidence="2">0250</strain>
    </source>
</reference>
<name>A0A6G4AJQ9_9ACTN</name>
<evidence type="ECO:0000313" key="3">
    <source>
        <dbReference type="Proteomes" id="UP000476310"/>
    </source>
</evidence>
<protein>
    <submittedName>
        <fullName evidence="2">Helix-turn-helix domain-containing protein</fullName>
    </submittedName>
</protein>